<dbReference type="EMBL" id="JANPWB010000016">
    <property type="protein sequence ID" value="KAJ1085681.1"/>
    <property type="molecule type" value="Genomic_DNA"/>
</dbReference>
<keyword evidence="2" id="KW-1133">Transmembrane helix</keyword>
<feature type="signal peptide" evidence="3">
    <location>
        <begin position="1"/>
        <end position="24"/>
    </location>
</feature>
<keyword evidence="5" id="KW-1185">Reference proteome</keyword>
<evidence type="ECO:0000256" key="3">
    <source>
        <dbReference type="SAM" id="SignalP"/>
    </source>
</evidence>
<comment type="caution">
    <text evidence="4">The sequence shown here is derived from an EMBL/GenBank/DDBJ whole genome shotgun (WGS) entry which is preliminary data.</text>
</comment>
<dbReference type="Proteomes" id="UP001066276">
    <property type="component" value="Chromosome 12"/>
</dbReference>
<protein>
    <recommendedName>
        <fullName evidence="6">Transmembrane protein 221</fullName>
    </recommendedName>
</protein>
<evidence type="ECO:0000256" key="1">
    <source>
        <dbReference type="SAM" id="MobiDB-lite"/>
    </source>
</evidence>
<evidence type="ECO:0000256" key="2">
    <source>
        <dbReference type="SAM" id="Phobius"/>
    </source>
</evidence>
<sequence>MYSQRSLTVLVLLGVLAAIMSVLAATLVFQVQSQQGAVKEAPPLPPGVLLPACTGLAALCLTLNACCVIVCLLHAYFSTEVCREQGPGPERGDWFLLDTRIIRHVAVGLFCFGVAVYLAALSMYMLLLFEMETGVTSACILSSGILVLVLTVTHAIFKASQARRGSHAELASTMYENDSAHGSETPANGLNNIKETPKPRPRPEIHREFSYPPYVEKAQPTSPVLSDVTSAGSHMTGPRHESSMTEKDGYTIPRMHRTLSAESGLLQPHGRPWNGITQEMRTMVGRKQGATAKDSTLV</sequence>
<dbReference type="InterPro" id="IPR029201">
    <property type="entry name" value="Jiraiya"/>
</dbReference>
<accession>A0AAV7L1Y5</accession>
<dbReference type="AlphaFoldDB" id="A0AAV7L1Y5"/>
<organism evidence="4 5">
    <name type="scientific">Pleurodeles waltl</name>
    <name type="common">Iberian ribbed newt</name>
    <dbReference type="NCBI Taxonomy" id="8319"/>
    <lineage>
        <taxon>Eukaryota</taxon>
        <taxon>Metazoa</taxon>
        <taxon>Chordata</taxon>
        <taxon>Craniata</taxon>
        <taxon>Vertebrata</taxon>
        <taxon>Euteleostomi</taxon>
        <taxon>Amphibia</taxon>
        <taxon>Batrachia</taxon>
        <taxon>Caudata</taxon>
        <taxon>Salamandroidea</taxon>
        <taxon>Salamandridae</taxon>
        <taxon>Pleurodelinae</taxon>
        <taxon>Pleurodeles</taxon>
    </lineage>
</organism>
<feature type="transmembrane region" description="Helical" evidence="2">
    <location>
        <begin position="48"/>
        <end position="77"/>
    </location>
</feature>
<feature type="transmembrane region" description="Helical" evidence="2">
    <location>
        <begin position="135"/>
        <end position="157"/>
    </location>
</feature>
<dbReference type="InterPro" id="IPR053101">
    <property type="entry name" value="TM221"/>
</dbReference>
<gene>
    <name evidence="4" type="ORF">NDU88_005807</name>
</gene>
<name>A0AAV7L1Y5_PLEWA</name>
<feature type="compositionally biased region" description="Polar residues" evidence="1">
    <location>
        <begin position="219"/>
        <end position="233"/>
    </location>
</feature>
<feature type="region of interest" description="Disordered" evidence="1">
    <location>
        <begin position="177"/>
        <end position="247"/>
    </location>
</feature>
<feature type="transmembrane region" description="Helical" evidence="2">
    <location>
        <begin position="105"/>
        <end position="129"/>
    </location>
</feature>
<feature type="compositionally biased region" description="Basic and acidic residues" evidence="1">
    <location>
        <begin position="238"/>
        <end position="247"/>
    </location>
</feature>
<dbReference type="PANTHER" id="PTHR36132">
    <property type="entry name" value="TRANSMEMBRANE PROTEIN 221"/>
    <property type="match status" value="1"/>
</dbReference>
<evidence type="ECO:0008006" key="6">
    <source>
        <dbReference type="Google" id="ProtNLM"/>
    </source>
</evidence>
<evidence type="ECO:0000313" key="5">
    <source>
        <dbReference type="Proteomes" id="UP001066276"/>
    </source>
</evidence>
<dbReference type="Pfam" id="PF15038">
    <property type="entry name" value="Jiraiya"/>
    <property type="match status" value="1"/>
</dbReference>
<keyword evidence="3" id="KW-0732">Signal</keyword>
<keyword evidence="2" id="KW-0472">Membrane</keyword>
<dbReference type="PANTHER" id="PTHR36132:SF1">
    <property type="entry name" value="TRANSMEMBRANE PROTEIN 221"/>
    <property type="match status" value="1"/>
</dbReference>
<keyword evidence="2" id="KW-0812">Transmembrane</keyword>
<feature type="chain" id="PRO_5043619557" description="Transmembrane protein 221" evidence="3">
    <location>
        <begin position="25"/>
        <end position="298"/>
    </location>
</feature>
<proteinExistence type="predicted"/>
<reference evidence="4" key="1">
    <citation type="journal article" date="2022" name="bioRxiv">
        <title>Sequencing and chromosome-scale assembly of the giantPleurodeles waltlgenome.</title>
        <authorList>
            <person name="Brown T."/>
            <person name="Elewa A."/>
            <person name="Iarovenko S."/>
            <person name="Subramanian E."/>
            <person name="Araus A.J."/>
            <person name="Petzold A."/>
            <person name="Susuki M."/>
            <person name="Suzuki K.-i.T."/>
            <person name="Hayashi T."/>
            <person name="Toyoda A."/>
            <person name="Oliveira C."/>
            <person name="Osipova E."/>
            <person name="Leigh N.D."/>
            <person name="Simon A."/>
            <person name="Yun M.H."/>
        </authorList>
    </citation>
    <scope>NUCLEOTIDE SEQUENCE</scope>
    <source>
        <strain evidence="4">20211129_DDA</strain>
        <tissue evidence="4">Liver</tissue>
    </source>
</reference>
<feature type="compositionally biased region" description="Polar residues" evidence="1">
    <location>
        <begin position="177"/>
        <end position="194"/>
    </location>
</feature>
<evidence type="ECO:0000313" key="4">
    <source>
        <dbReference type="EMBL" id="KAJ1085681.1"/>
    </source>
</evidence>
<feature type="compositionally biased region" description="Basic and acidic residues" evidence="1">
    <location>
        <begin position="195"/>
        <end position="209"/>
    </location>
</feature>